<comment type="caution">
    <text evidence="3">The sequence shown here is derived from an EMBL/GenBank/DDBJ whole genome shotgun (WGS) entry which is preliminary data.</text>
</comment>
<evidence type="ECO:0000256" key="1">
    <source>
        <dbReference type="SAM" id="Coils"/>
    </source>
</evidence>
<keyword evidence="4" id="KW-1185">Reference proteome</keyword>
<reference evidence="3" key="1">
    <citation type="submission" date="2023-02" db="EMBL/GenBank/DDBJ databases">
        <title>Genome of toxic invasive species Heracleum sosnowskyi carries increased number of genes despite the absence of recent whole-genome duplications.</title>
        <authorList>
            <person name="Schelkunov M."/>
            <person name="Shtratnikova V."/>
            <person name="Makarenko M."/>
            <person name="Klepikova A."/>
            <person name="Omelchenko D."/>
            <person name="Novikova G."/>
            <person name="Obukhova E."/>
            <person name="Bogdanov V."/>
            <person name="Penin A."/>
            <person name="Logacheva M."/>
        </authorList>
    </citation>
    <scope>NUCLEOTIDE SEQUENCE</scope>
    <source>
        <strain evidence="3">Hsosn_3</strain>
        <tissue evidence="3">Leaf</tissue>
    </source>
</reference>
<feature type="region of interest" description="Disordered" evidence="2">
    <location>
        <begin position="218"/>
        <end position="257"/>
    </location>
</feature>
<evidence type="ECO:0000256" key="2">
    <source>
        <dbReference type="SAM" id="MobiDB-lite"/>
    </source>
</evidence>
<dbReference type="AlphaFoldDB" id="A0AAD8GQE7"/>
<organism evidence="3 4">
    <name type="scientific">Heracleum sosnowskyi</name>
    <dbReference type="NCBI Taxonomy" id="360622"/>
    <lineage>
        <taxon>Eukaryota</taxon>
        <taxon>Viridiplantae</taxon>
        <taxon>Streptophyta</taxon>
        <taxon>Embryophyta</taxon>
        <taxon>Tracheophyta</taxon>
        <taxon>Spermatophyta</taxon>
        <taxon>Magnoliopsida</taxon>
        <taxon>eudicotyledons</taxon>
        <taxon>Gunneridae</taxon>
        <taxon>Pentapetalae</taxon>
        <taxon>asterids</taxon>
        <taxon>campanulids</taxon>
        <taxon>Apiales</taxon>
        <taxon>Apiaceae</taxon>
        <taxon>Apioideae</taxon>
        <taxon>apioid superclade</taxon>
        <taxon>Tordylieae</taxon>
        <taxon>Tordyliinae</taxon>
        <taxon>Heracleum</taxon>
    </lineage>
</organism>
<sequence>MIHGPIRLPLSNTVLESRGLIDEANGELARTSHATSLGLVMRCRPKRRYTHATSLGLATSLHKLEHSRPHWTSCSRTPAPIPHIQISEKVAANIVKAASTSDGSFKLYLDPLWSNEEYTREMHLSSWTSKCPSGSQSQSVEATPSEVMPRCTATENKTPITIDFDSSVESSGDAYYDLEGGGDNEVNSDDINYEEPSFADGDLDEMARVECVGLSPEAGPSYARRASRKRKLREDASSSHVNITDEEDISQKSGKGGLPSFILKNKSGVAKKSVSQPQAHAKKPKNPLNEHEVAERDAQIIQARIQGTVEDHVSKRQRKDGSSLQALKASVTATMTQHLFGTLGSKYAGESEPSNWWKAKPNENATALTKCLAEAFIRQSAHTKSFNKLSSSHIQLEKKIKVLEFKLEEDKKSLKKTYKSDLEAKDEELKKSATKVARLTAELKESKEAKEKMEADVARLNSELEIAKAEKAAAVEESLAKGPVEFMKEFIRKIPDFDWERLGVITLTFRMLQCLNE</sequence>
<accession>A0AAD8GQE7</accession>
<name>A0AAD8GQE7_9APIA</name>
<protein>
    <submittedName>
        <fullName evidence="3">Uncharacterized protein</fullName>
    </submittedName>
</protein>
<evidence type="ECO:0000313" key="4">
    <source>
        <dbReference type="Proteomes" id="UP001237642"/>
    </source>
</evidence>
<feature type="coiled-coil region" evidence="1">
    <location>
        <begin position="422"/>
        <end position="477"/>
    </location>
</feature>
<evidence type="ECO:0000313" key="3">
    <source>
        <dbReference type="EMBL" id="KAK1353165.1"/>
    </source>
</evidence>
<dbReference type="Proteomes" id="UP001237642">
    <property type="component" value="Unassembled WGS sequence"/>
</dbReference>
<dbReference type="EMBL" id="JAUIZM010000014">
    <property type="protein sequence ID" value="KAK1353165.1"/>
    <property type="molecule type" value="Genomic_DNA"/>
</dbReference>
<reference evidence="3" key="2">
    <citation type="submission" date="2023-05" db="EMBL/GenBank/DDBJ databases">
        <authorList>
            <person name="Schelkunov M.I."/>
        </authorList>
    </citation>
    <scope>NUCLEOTIDE SEQUENCE</scope>
    <source>
        <strain evidence="3">Hsosn_3</strain>
        <tissue evidence="3">Leaf</tissue>
    </source>
</reference>
<proteinExistence type="predicted"/>
<gene>
    <name evidence="3" type="ORF">POM88_053003</name>
</gene>
<keyword evidence="1" id="KW-0175">Coiled coil</keyword>
<feature type="region of interest" description="Disordered" evidence="2">
    <location>
        <begin position="269"/>
        <end position="292"/>
    </location>
</feature>